<protein>
    <submittedName>
        <fullName evidence="8">RNA polymerase subunit sigma-70</fullName>
        <ecNumber evidence="8">2.7.7.6</ecNumber>
    </submittedName>
</protein>
<evidence type="ECO:0000256" key="1">
    <source>
        <dbReference type="ARBA" id="ARBA00010641"/>
    </source>
</evidence>
<keyword evidence="4" id="KW-0731">Sigma factor</keyword>
<accession>A0ABV8YVG9</accession>
<dbReference type="CDD" id="cd06171">
    <property type="entry name" value="Sigma70_r4"/>
    <property type="match status" value="1"/>
</dbReference>
<dbReference type="GO" id="GO:0003899">
    <property type="term" value="F:DNA-directed RNA polymerase activity"/>
    <property type="evidence" value="ECO:0007669"/>
    <property type="project" value="UniProtKB-EC"/>
</dbReference>
<organism evidence="8 9">
    <name type="scientific">Streptomyces xiangluensis</name>
    <dbReference type="NCBI Taxonomy" id="2665720"/>
    <lineage>
        <taxon>Bacteria</taxon>
        <taxon>Bacillati</taxon>
        <taxon>Actinomycetota</taxon>
        <taxon>Actinomycetes</taxon>
        <taxon>Kitasatosporales</taxon>
        <taxon>Streptomycetaceae</taxon>
        <taxon>Streptomyces</taxon>
    </lineage>
</organism>
<dbReference type="InterPro" id="IPR007627">
    <property type="entry name" value="RNA_pol_sigma70_r2"/>
</dbReference>
<sequence length="328" mass="35613">MAAPHGSTSAHATLEPLRGPLTGYCYRMLGAVGEVDDAVQETMLRAYRNLDRYDPNRASLSTWVHTIATNVCLDLLRGARRRALPWDLGPASTDGVLGTPLPPTHWVEPMVDSRLLHVADPAELALRRESVRLAFAAALQWLPPRQRAVLVLRDVLGFSAVEAAQILDVSVAAANSALQRARATLQEHRPAPTDVPDPADTTQRELLRGYVDAFEAHDVDRLIGLLADDVRSGMPPFLWWLHGPDSIGAAMTAGADACAGDRLLPGATANGCLTLGQYRPDLDGVLRPFALLLLELRGNRVAEIVTFLGWGERFTEFGLPQDPETLSS</sequence>
<dbReference type="RefSeq" id="WP_386347928.1">
    <property type="nucleotide sequence ID" value="NZ_JBHSFG010000059.1"/>
</dbReference>
<dbReference type="NCBIfam" id="NF006089">
    <property type="entry name" value="PRK08241.1"/>
    <property type="match status" value="1"/>
</dbReference>
<dbReference type="Gene3D" id="1.10.10.10">
    <property type="entry name" value="Winged helix-like DNA-binding domain superfamily/Winged helix DNA-binding domain"/>
    <property type="match status" value="1"/>
</dbReference>
<dbReference type="Proteomes" id="UP001596012">
    <property type="component" value="Unassembled WGS sequence"/>
</dbReference>
<gene>
    <name evidence="8" type="ORF">ACFPH6_32885</name>
</gene>
<dbReference type="InterPro" id="IPR014305">
    <property type="entry name" value="RNA_pol_sigma-G_actinobac"/>
</dbReference>
<dbReference type="NCBIfam" id="TIGR02960">
    <property type="entry name" value="SigX5"/>
    <property type="match status" value="1"/>
</dbReference>
<dbReference type="SUPFAM" id="SSF54427">
    <property type="entry name" value="NTF2-like"/>
    <property type="match status" value="1"/>
</dbReference>
<dbReference type="Gene3D" id="1.10.1740.10">
    <property type="match status" value="1"/>
</dbReference>
<keyword evidence="9" id="KW-1185">Reference proteome</keyword>
<evidence type="ECO:0000256" key="4">
    <source>
        <dbReference type="ARBA" id="ARBA00023082"/>
    </source>
</evidence>
<reference evidence="9" key="1">
    <citation type="journal article" date="2019" name="Int. J. Syst. Evol. Microbiol.">
        <title>The Global Catalogue of Microorganisms (GCM) 10K type strain sequencing project: providing services to taxonomists for standard genome sequencing and annotation.</title>
        <authorList>
            <consortium name="The Broad Institute Genomics Platform"/>
            <consortium name="The Broad Institute Genome Sequencing Center for Infectious Disease"/>
            <person name="Wu L."/>
            <person name="Ma J."/>
        </authorList>
    </citation>
    <scope>NUCLEOTIDE SEQUENCE [LARGE SCALE GENOMIC DNA]</scope>
    <source>
        <strain evidence="9">DT43</strain>
    </source>
</reference>
<dbReference type="EC" id="2.7.7.6" evidence="8"/>
<dbReference type="EMBL" id="JBHSFG010000059">
    <property type="protein sequence ID" value="MFC4469257.1"/>
    <property type="molecule type" value="Genomic_DNA"/>
</dbReference>
<dbReference type="InterPro" id="IPR036388">
    <property type="entry name" value="WH-like_DNA-bd_sf"/>
</dbReference>
<dbReference type="Pfam" id="PF08281">
    <property type="entry name" value="Sigma70_r4_2"/>
    <property type="match status" value="1"/>
</dbReference>
<evidence type="ECO:0000256" key="5">
    <source>
        <dbReference type="ARBA" id="ARBA00023163"/>
    </source>
</evidence>
<evidence type="ECO:0000313" key="8">
    <source>
        <dbReference type="EMBL" id="MFC4469257.1"/>
    </source>
</evidence>
<comment type="subunit">
    <text evidence="2">Interacts transiently with the RNA polymerase catalytic core formed by RpoA, RpoB, RpoC and RpoZ (2 alpha, 1 beta, 1 beta' and 1 omega subunit) to form the RNA polymerase holoenzyme that can initiate transcription.</text>
</comment>
<feature type="domain" description="RNA polymerase sigma factor 70 region 4 type 2" evidence="7">
    <location>
        <begin position="133"/>
        <end position="185"/>
    </location>
</feature>
<name>A0ABV8YVG9_9ACTN</name>
<keyword evidence="3" id="KW-0805">Transcription regulation</keyword>
<evidence type="ECO:0000259" key="7">
    <source>
        <dbReference type="Pfam" id="PF08281"/>
    </source>
</evidence>
<evidence type="ECO:0000256" key="3">
    <source>
        <dbReference type="ARBA" id="ARBA00023015"/>
    </source>
</evidence>
<dbReference type="InterPro" id="IPR013249">
    <property type="entry name" value="RNA_pol_sigma70_r4_t2"/>
</dbReference>
<evidence type="ECO:0000256" key="2">
    <source>
        <dbReference type="ARBA" id="ARBA00011344"/>
    </source>
</evidence>
<dbReference type="NCBIfam" id="TIGR02937">
    <property type="entry name" value="sigma70-ECF"/>
    <property type="match status" value="1"/>
</dbReference>
<dbReference type="InterPro" id="IPR014284">
    <property type="entry name" value="RNA_pol_sigma-70_dom"/>
</dbReference>
<dbReference type="InterPro" id="IPR039425">
    <property type="entry name" value="RNA_pol_sigma-70-like"/>
</dbReference>
<dbReference type="SUPFAM" id="SSF88946">
    <property type="entry name" value="Sigma2 domain of RNA polymerase sigma factors"/>
    <property type="match status" value="1"/>
</dbReference>
<keyword evidence="8" id="KW-0548">Nucleotidyltransferase</keyword>
<dbReference type="InterPro" id="IPR013324">
    <property type="entry name" value="RNA_pol_sigma_r3/r4-like"/>
</dbReference>
<dbReference type="PANTHER" id="PTHR43133:SF65">
    <property type="entry name" value="ECF RNA POLYMERASE SIGMA FACTOR SIGG"/>
    <property type="match status" value="1"/>
</dbReference>
<dbReference type="Pfam" id="PF04542">
    <property type="entry name" value="Sigma70_r2"/>
    <property type="match status" value="1"/>
</dbReference>
<keyword evidence="8" id="KW-0808">Transferase</keyword>
<dbReference type="SUPFAM" id="SSF88659">
    <property type="entry name" value="Sigma3 and sigma4 domains of RNA polymerase sigma factors"/>
    <property type="match status" value="1"/>
</dbReference>
<evidence type="ECO:0000313" key="9">
    <source>
        <dbReference type="Proteomes" id="UP001596012"/>
    </source>
</evidence>
<comment type="similarity">
    <text evidence="1">Belongs to the sigma-70 factor family. ECF subfamily.</text>
</comment>
<comment type="caution">
    <text evidence="8">The sequence shown here is derived from an EMBL/GenBank/DDBJ whole genome shotgun (WGS) entry which is preliminary data.</text>
</comment>
<feature type="domain" description="RNA polymerase sigma-70 region 2" evidence="6">
    <location>
        <begin position="18"/>
        <end position="82"/>
    </location>
</feature>
<dbReference type="PANTHER" id="PTHR43133">
    <property type="entry name" value="RNA POLYMERASE ECF-TYPE SIGMA FACTO"/>
    <property type="match status" value="1"/>
</dbReference>
<dbReference type="InterPro" id="IPR013325">
    <property type="entry name" value="RNA_pol_sigma_r2"/>
</dbReference>
<dbReference type="Gene3D" id="3.10.450.50">
    <property type="match status" value="1"/>
</dbReference>
<keyword evidence="5" id="KW-0804">Transcription</keyword>
<evidence type="ECO:0000259" key="6">
    <source>
        <dbReference type="Pfam" id="PF04542"/>
    </source>
</evidence>
<proteinExistence type="inferred from homology"/>
<dbReference type="InterPro" id="IPR032710">
    <property type="entry name" value="NTF2-like_dom_sf"/>
</dbReference>